<evidence type="ECO:0000313" key="8">
    <source>
        <dbReference type="Proteomes" id="UP001437256"/>
    </source>
</evidence>
<keyword evidence="8" id="KW-1185">Reference proteome</keyword>
<comment type="caution">
    <text evidence="7">The sequence shown here is derived from an EMBL/GenBank/DDBJ whole genome shotgun (WGS) entry which is preliminary data.</text>
</comment>
<feature type="compositionally biased region" description="Low complexity" evidence="5">
    <location>
        <begin position="1071"/>
        <end position="1089"/>
    </location>
</feature>
<evidence type="ECO:0000256" key="2">
    <source>
        <dbReference type="ARBA" id="ARBA00022771"/>
    </source>
</evidence>
<feature type="compositionally biased region" description="Polar residues" evidence="5">
    <location>
        <begin position="802"/>
        <end position="814"/>
    </location>
</feature>
<feature type="compositionally biased region" description="Low complexity" evidence="5">
    <location>
        <begin position="354"/>
        <end position="366"/>
    </location>
</feature>
<protein>
    <recommendedName>
        <fullName evidence="6">RING-type domain-containing protein</fullName>
    </recommendedName>
</protein>
<name>A0ABR3A3Y3_9AGAR</name>
<feature type="region of interest" description="Disordered" evidence="5">
    <location>
        <begin position="341"/>
        <end position="399"/>
    </location>
</feature>
<evidence type="ECO:0000256" key="3">
    <source>
        <dbReference type="ARBA" id="ARBA00022833"/>
    </source>
</evidence>
<dbReference type="Gene3D" id="3.30.40.10">
    <property type="entry name" value="Zinc/RING finger domain, C3HC4 (zinc finger)"/>
    <property type="match status" value="1"/>
</dbReference>
<feature type="region of interest" description="Disordered" evidence="5">
    <location>
        <begin position="1011"/>
        <end position="1120"/>
    </location>
</feature>
<reference evidence="7 8" key="1">
    <citation type="submission" date="2024-05" db="EMBL/GenBank/DDBJ databases">
        <title>A draft genome resource for the thread blight pathogen Marasmius tenuissimus strain MS-2.</title>
        <authorList>
            <person name="Yulfo-Soto G.E."/>
            <person name="Baruah I.K."/>
            <person name="Amoako-Attah I."/>
            <person name="Bukari Y."/>
            <person name="Meinhardt L.W."/>
            <person name="Bailey B.A."/>
            <person name="Cohen S.P."/>
        </authorList>
    </citation>
    <scope>NUCLEOTIDE SEQUENCE [LARGE SCALE GENOMIC DNA]</scope>
    <source>
        <strain evidence="7 8">MS-2</strain>
    </source>
</reference>
<feature type="region of interest" description="Disordered" evidence="5">
    <location>
        <begin position="651"/>
        <end position="714"/>
    </location>
</feature>
<evidence type="ECO:0000256" key="1">
    <source>
        <dbReference type="ARBA" id="ARBA00022723"/>
    </source>
</evidence>
<feature type="compositionally biased region" description="Basic and acidic residues" evidence="5">
    <location>
        <begin position="156"/>
        <end position="173"/>
    </location>
</feature>
<feature type="region of interest" description="Disordered" evidence="5">
    <location>
        <begin position="202"/>
        <end position="252"/>
    </location>
</feature>
<feature type="region of interest" description="Disordered" evidence="5">
    <location>
        <begin position="518"/>
        <end position="573"/>
    </location>
</feature>
<feature type="domain" description="RING-type" evidence="6">
    <location>
        <begin position="505"/>
        <end position="607"/>
    </location>
</feature>
<evidence type="ECO:0000259" key="6">
    <source>
        <dbReference type="PROSITE" id="PS50089"/>
    </source>
</evidence>
<dbReference type="InterPro" id="IPR013083">
    <property type="entry name" value="Znf_RING/FYVE/PHD"/>
</dbReference>
<feature type="compositionally biased region" description="Low complexity" evidence="5">
    <location>
        <begin position="918"/>
        <end position="932"/>
    </location>
</feature>
<feature type="compositionally biased region" description="Polar residues" evidence="5">
    <location>
        <begin position="1107"/>
        <end position="1120"/>
    </location>
</feature>
<dbReference type="PANTHER" id="PTHR15710">
    <property type="entry name" value="E3 UBIQUITIN-PROTEIN LIGASE PRAJA"/>
    <property type="match status" value="1"/>
</dbReference>
<feature type="compositionally biased region" description="Polar residues" evidence="5">
    <location>
        <begin position="543"/>
        <end position="554"/>
    </location>
</feature>
<feature type="region of interest" description="Disordered" evidence="5">
    <location>
        <begin position="837"/>
        <end position="885"/>
    </location>
</feature>
<dbReference type="EMBL" id="JBBXMP010000017">
    <property type="protein sequence ID" value="KAL0068691.1"/>
    <property type="molecule type" value="Genomic_DNA"/>
</dbReference>
<dbReference type="Proteomes" id="UP001437256">
    <property type="component" value="Unassembled WGS sequence"/>
</dbReference>
<keyword evidence="1" id="KW-0479">Metal-binding</keyword>
<feature type="region of interest" description="Disordered" evidence="5">
    <location>
        <begin position="959"/>
        <end position="978"/>
    </location>
</feature>
<feature type="compositionally biased region" description="Basic and acidic residues" evidence="5">
    <location>
        <begin position="904"/>
        <end position="915"/>
    </location>
</feature>
<evidence type="ECO:0000313" key="7">
    <source>
        <dbReference type="EMBL" id="KAL0068691.1"/>
    </source>
</evidence>
<accession>A0ABR3A3Y3</accession>
<feature type="compositionally biased region" description="Polar residues" evidence="5">
    <location>
        <begin position="1189"/>
        <end position="1207"/>
    </location>
</feature>
<feature type="compositionally biased region" description="Pro residues" evidence="5">
    <location>
        <begin position="1016"/>
        <end position="1028"/>
    </location>
</feature>
<feature type="compositionally biased region" description="Low complexity" evidence="5">
    <location>
        <begin position="686"/>
        <end position="711"/>
    </location>
</feature>
<feature type="compositionally biased region" description="Polar residues" evidence="5">
    <location>
        <begin position="1040"/>
        <end position="1051"/>
    </location>
</feature>
<dbReference type="SUPFAM" id="SSF57850">
    <property type="entry name" value="RING/U-box"/>
    <property type="match status" value="1"/>
</dbReference>
<keyword evidence="2 4" id="KW-0863">Zinc-finger</keyword>
<proteinExistence type="predicted"/>
<feature type="region of interest" description="Disordered" evidence="5">
    <location>
        <begin position="729"/>
        <end position="823"/>
    </location>
</feature>
<keyword evidence="3" id="KW-0862">Zinc</keyword>
<feature type="compositionally biased region" description="Basic and acidic residues" evidence="5">
    <location>
        <begin position="521"/>
        <end position="533"/>
    </location>
</feature>
<organism evidence="7 8">
    <name type="scientific">Marasmius tenuissimus</name>
    <dbReference type="NCBI Taxonomy" id="585030"/>
    <lineage>
        <taxon>Eukaryota</taxon>
        <taxon>Fungi</taxon>
        <taxon>Dikarya</taxon>
        <taxon>Basidiomycota</taxon>
        <taxon>Agaricomycotina</taxon>
        <taxon>Agaricomycetes</taxon>
        <taxon>Agaricomycetidae</taxon>
        <taxon>Agaricales</taxon>
        <taxon>Marasmiineae</taxon>
        <taxon>Marasmiaceae</taxon>
        <taxon>Marasmius</taxon>
    </lineage>
</organism>
<gene>
    <name evidence="7" type="ORF">AAF712_004407</name>
</gene>
<feature type="compositionally biased region" description="Low complexity" evidence="5">
    <location>
        <begin position="853"/>
        <end position="865"/>
    </location>
</feature>
<feature type="compositionally biased region" description="Low complexity" evidence="5">
    <location>
        <begin position="296"/>
        <end position="305"/>
    </location>
</feature>
<dbReference type="Pfam" id="PF13639">
    <property type="entry name" value="zf-RING_2"/>
    <property type="match status" value="1"/>
</dbReference>
<feature type="region of interest" description="Disordered" evidence="5">
    <location>
        <begin position="1"/>
        <end position="188"/>
    </location>
</feature>
<sequence length="1356" mass="142333">MADDPHHQNQSQTRNHDQEGLFSHIARTLGLGQGDLESNDGRGSGIAEPRSHVDGDGENDVSSTGVAAATGMATPSENIALDNDDDDMPPLQVMSDSEDEGEDGRTRNPEVATLATSRTPNTNIPPPISIPMPTLVARTSQRRARVDDDDDDEEGDRERDRRHPAERIGDAMRRALQGQENASTRNARLKFALPGLKVNDAANASNNATSHDTTSNSETRAPTTNLGHPFFAPGRPNADDLDETGGGGGVPWVGLRAAQAAAPPTQSPAPLPRLSSEMLAHMFRTIDSRSPPTQTPPQHNTNQNTESESGPERPTPSLIIPVPLGALPTLLRVIGNAMRERANEGSGNGGAGGNTAPAGNDDNANAHVQSSNVGDTNTGANTNNNNNGNTNTNTNTAQSPPLPPFTIFGGFGGGLGGFGAIGGGPGALGGGGLGGLGGMGGIGGLGDAMPNLANLFSFSDERERDDTTRGRQIVDGLEESNVGLVKRLERVNKLLGEDEGSGTACAVCWESLVEEGGGWGEDAKEKEKEKQAETEAEGESFITAPSTPQPQANKESSTSSSTPVEESEVQKAKNTKIVSLPCAHIFHAECLVPWFSRPRQTTCPVCRFDVDPEGKVWGRRRRPMGFGGPFGAPPPGERLAHLLAEMMNRFERTERDRDPGTTTGPPAENMHAGTTGGGQDPPPPNASDAPGAGAANATNADSGNDNDNAGGHDSVQGFAERFVMDMLGPALGIRNGNDPATGDGGPEGENRTGHQPRMRVLNSGQGGGPISILVDMGSSPTHEGNTNTAGPDSTTSSTESTDGSGAQPTNPTDTGNNRPRERRRGPIFTIGLDMFIAPASSPGFNPPEPANPPSANNGSNTNAPSTDGNSQSQAQAPLPQENIDGDGDVVMEFEEVFQFPGIHDEHEHDHDHTDRGGNNTNNSPPSATSTASQETRANPSTTNPSDLYNGFGFRRFASDLPLSPSPEPPSFLTDGPAFGAGPSSGYRIISGTATSMEDAMRQIRENISSMVQSGPLPMPVSMPTPIPPVQRRQGDGNGNGESQAQPTSASSILPPWMAGLPSATQPAAGTDASPASQQQHSSDSASQPQRSYATRIPRFSPPPGGPRNTQGDNNDNTPMSYEQFVRSRHPDALPPLASIVNTGGGNGTVPHFLRSRPPDALPPLPPLASLVDGGVFGADGRPLRPFPRQTPSMAFASRQNATPNQPTGEREEERQSWTPPPAPGLTLRERVEKKEREAGLRCWDTSCGIGPSDEEPLVDLEPEKRKMVFVQKRPIPGLSDKGKGKAKDDSGAGDNAVCEHCFHPSCLVSSTRVMNSMWGAEGVNMDGEDDVVVSCPVCREEGVIAKEVWEAGAASP</sequence>
<dbReference type="PROSITE" id="PS50089">
    <property type="entry name" value="ZF_RING_2"/>
    <property type="match status" value="1"/>
</dbReference>
<evidence type="ECO:0000256" key="4">
    <source>
        <dbReference type="PROSITE-ProRule" id="PRU00175"/>
    </source>
</evidence>
<feature type="compositionally biased region" description="Polar residues" evidence="5">
    <location>
        <begin position="933"/>
        <end position="946"/>
    </location>
</feature>
<dbReference type="SMART" id="SM00184">
    <property type="entry name" value="RING"/>
    <property type="match status" value="1"/>
</dbReference>
<feature type="compositionally biased region" description="Polar residues" evidence="5">
    <location>
        <begin position="866"/>
        <end position="875"/>
    </location>
</feature>
<feature type="compositionally biased region" description="Polar residues" evidence="5">
    <location>
        <begin position="778"/>
        <end position="792"/>
    </location>
</feature>
<feature type="compositionally biased region" description="Low complexity" evidence="5">
    <location>
        <begin position="555"/>
        <end position="564"/>
    </location>
</feature>
<feature type="region of interest" description="Disordered" evidence="5">
    <location>
        <begin position="287"/>
        <end position="321"/>
    </location>
</feature>
<evidence type="ECO:0000256" key="5">
    <source>
        <dbReference type="SAM" id="MobiDB-lite"/>
    </source>
</evidence>
<feature type="region of interest" description="Disordered" evidence="5">
    <location>
        <begin position="1187"/>
        <end position="1225"/>
    </location>
</feature>
<feature type="compositionally biased region" description="Low complexity" evidence="5">
    <location>
        <begin position="202"/>
        <end position="217"/>
    </location>
</feature>
<dbReference type="InterPro" id="IPR001841">
    <property type="entry name" value="Znf_RING"/>
</dbReference>
<feature type="region of interest" description="Disordered" evidence="5">
    <location>
        <begin position="904"/>
        <end position="950"/>
    </location>
</feature>
<feature type="compositionally biased region" description="Low complexity" evidence="5">
    <location>
        <begin position="376"/>
        <end position="397"/>
    </location>
</feature>